<dbReference type="PANTHER" id="PTHR43574">
    <property type="entry name" value="EPIMERASE-RELATED"/>
    <property type="match status" value="1"/>
</dbReference>
<evidence type="ECO:0000259" key="2">
    <source>
        <dbReference type="Pfam" id="PF01370"/>
    </source>
</evidence>
<dbReference type="OrthoDB" id="9808276at2"/>
<evidence type="ECO:0000256" key="1">
    <source>
        <dbReference type="ARBA" id="ARBA00023027"/>
    </source>
</evidence>
<dbReference type="Gene3D" id="3.40.50.720">
    <property type="entry name" value="NAD(P)-binding Rossmann-like Domain"/>
    <property type="match status" value="1"/>
</dbReference>
<accession>A0A2S0MI33</accession>
<evidence type="ECO:0000313" key="4">
    <source>
        <dbReference type="Proteomes" id="UP000239709"/>
    </source>
</evidence>
<dbReference type="KEGG" id="otk:C6570_15545"/>
<dbReference type="Proteomes" id="UP000239709">
    <property type="component" value="Chromosome"/>
</dbReference>
<reference evidence="3 4" key="1">
    <citation type="submission" date="2018-03" db="EMBL/GenBank/DDBJ databases">
        <title>Genome sequencing of Ottowia sp.</title>
        <authorList>
            <person name="Kim S.-J."/>
            <person name="Heo J."/>
            <person name="Kwon S.-W."/>
        </authorList>
    </citation>
    <scope>NUCLEOTIDE SEQUENCE [LARGE SCALE GENOMIC DNA]</scope>
    <source>
        <strain evidence="3 4">KADR8-3</strain>
    </source>
</reference>
<proteinExistence type="predicted"/>
<organism evidence="3 4">
    <name type="scientific">Ottowia oryzae</name>
    <dbReference type="NCBI Taxonomy" id="2109914"/>
    <lineage>
        <taxon>Bacteria</taxon>
        <taxon>Pseudomonadati</taxon>
        <taxon>Pseudomonadota</taxon>
        <taxon>Betaproteobacteria</taxon>
        <taxon>Burkholderiales</taxon>
        <taxon>Comamonadaceae</taxon>
        <taxon>Ottowia</taxon>
    </lineage>
</organism>
<dbReference type="EMBL" id="CP027666">
    <property type="protein sequence ID" value="AVO35477.1"/>
    <property type="molecule type" value="Genomic_DNA"/>
</dbReference>
<protein>
    <submittedName>
        <fullName evidence="3">NAD(P)-dependent oxidoreductase</fullName>
    </submittedName>
</protein>
<keyword evidence="1" id="KW-0520">NAD</keyword>
<dbReference type="InterPro" id="IPR001509">
    <property type="entry name" value="Epimerase_deHydtase"/>
</dbReference>
<dbReference type="InterPro" id="IPR036291">
    <property type="entry name" value="NAD(P)-bd_dom_sf"/>
</dbReference>
<sequence length="310" mass="33215">MPSNLSPLGALPARFRRARVLIVGYGDVGGRVARLLAPRVRVLGLTRSAASTGSGGALGNGPAAFMLRGDLDSPASLRRLAGVATHVLHLAPPPGSGTGDPRTAALLRALARRTPPQALVYASTSGVYGDRAGAFIDETATVRPSTARSARRVAAERLVRDFGQRAAVRTAVLRIPGIYAPDRPNGTPRARLLAGTPVLNADDDVYTNHIHADDLARACVLALWRAGPQRVINANDDSQLKMGDYFDMAADLYGVPRPPRIGLAEAPSHLSPERLSFMQESRRLDNTRLKREPRLRLRYPTPATGLLPKE</sequence>
<dbReference type="SUPFAM" id="SSF51735">
    <property type="entry name" value="NAD(P)-binding Rossmann-fold domains"/>
    <property type="match status" value="1"/>
</dbReference>
<dbReference type="Pfam" id="PF01370">
    <property type="entry name" value="Epimerase"/>
    <property type="match status" value="1"/>
</dbReference>
<dbReference type="RefSeq" id="WP_106704025.1">
    <property type="nucleotide sequence ID" value="NZ_CP027666.1"/>
</dbReference>
<name>A0A2S0MI33_9BURK</name>
<gene>
    <name evidence="3" type="ORF">C6570_15545</name>
</gene>
<keyword evidence="4" id="KW-1185">Reference proteome</keyword>
<feature type="domain" description="NAD-dependent epimerase/dehydratase" evidence="2">
    <location>
        <begin position="21"/>
        <end position="233"/>
    </location>
</feature>
<dbReference type="AlphaFoldDB" id="A0A2S0MI33"/>
<evidence type="ECO:0000313" key="3">
    <source>
        <dbReference type="EMBL" id="AVO35477.1"/>
    </source>
</evidence>